<name>A0ABT6T7B7_9ACTN</name>
<proteinExistence type="inferred from homology"/>
<feature type="domain" description="OmpR/PhoB-type" evidence="7">
    <location>
        <begin position="27"/>
        <end position="101"/>
    </location>
</feature>
<dbReference type="InterPro" id="IPR036388">
    <property type="entry name" value="WH-like_DNA-bd_sf"/>
</dbReference>
<evidence type="ECO:0000259" key="7">
    <source>
        <dbReference type="SMART" id="SM00862"/>
    </source>
</evidence>
<dbReference type="InterPro" id="IPR019734">
    <property type="entry name" value="TPR_rpt"/>
</dbReference>
<dbReference type="SMART" id="SM00862">
    <property type="entry name" value="Trans_reg_C"/>
    <property type="match status" value="1"/>
</dbReference>
<dbReference type="CDD" id="cd15831">
    <property type="entry name" value="BTAD"/>
    <property type="match status" value="1"/>
</dbReference>
<evidence type="ECO:0000256" key="5">
    <source>
        <dbReference type="ARBA" id="ARBA00023163"/>
    </source>
</evidence>
<dbReference type="RefSeq" id="WP_282539615.1">
    <property type="nucleotide sequence ID" value="NZ_JASCIS010000062.1"/>
</dbReference>
<feature type="compositionally biased region" description="Basic and acidic residues" evidence="6">
    <location>
        <begin position="286"/>
        <end position="297"/>
    </location>
</feature>
<dbReference type="SUPFAM" id="SSF48452">
    <property type="entry name" value="TPR-like"/>
    <property type="match status" value="3"/>
</dbReference>
<dbReference type="InterPro" id="IPR001867">
    <property type="entry name" value="OmpR/PhoB-type_DNA-bd"/>
</dbReference>
<comment type="caution">
    <text evidence="9">The sequence shown here is derived from an EMBL/GenBank/DDBJ whole genome shotgun (WGS) entry which is preliminary data.</text>
</comment>
<evidence type="ECO:0000256" key="4">
    <source>
        <dbReference type="ARBA" id="ARBA00023125"/>
    </source>
</evidence>
<feature type="compositionally biased region" description="Low complexity" evidence="6">
    <location>
        <begin position="315"/>
        <end position="325"/>
    </location>
</feature>
<dbReference type="InterPro" id="IPR005158">
    <property type="entry name" value="BTAD"/>
</dbReference>
<dbReference type="Pfam" id="PF00931">
    <property type="entry name" value="NB-ARC"/>
    <property type="match status" value="1"/>
</dbReference>
<dbReference type="SMART" id="SM00028">
    <property type="entry name" value="TPR"/>
    <property type="match status" value="4"/>
</dbReference>
<evidence type="ECO:0000256" key="3">
    <source>
        <dbReference type="ARBA" id="ARBA00023015"/>
    </source>
</evidence>
<dbReference type="Pfam" id="PF13424">
    <property type="entry name" value="TPR_12"/>
    <property type="match status" value="1"/>
</dbReference>
<gene>
    <name evidence="9" type="ORF">QIT00_35450</name>
</gene>
<keyword evidence="3" id="KW-0805">Transcription regulation</keyword>
<evidence type="ECO:0000313" key="9">
    <source>
        <dbReference type="EMBL" id="MDI3423783.1"/>
    </source>
</evidence>
<evidence type="ECO:0000256" key="2">
    <source>
        <dbReference type="ARBA" id="ARBA00023012"/>
    </source>
</evidence>
<dbReference type="PANTHER" id="PTHR35807:SF1">
    <property type="entry name" value="TRANSCRIPTIONAL REGULATOR REDD"/>
    <property type="match status" value="1"/>
</dbReference>
<dbReference type="Gene3D" id="3.40.50.300">
    <property type="entry name" value="P-loop containing nucleotide triphosphate hydrolases"/>
    <property type="match status" value="1"/>
</dbReference>
<dbReference type="InterPro" id="IPR016032">
    <property type="entry name" value="Sig_transdc_resp-reg_C-effctor"/>
</dbReference>
<evidence type="ECO:0000313" key="10">
    <source>
        <dbReference type="Proteomes" id="UP001237105"/>
    </source>
</evidence>
<evidence type="ECO:0000256" key="1">
    <source>
        <dbReference type="ARBA" id="ARBA00005820"/>
    </source>
</evidence>
<reference evidence="9 10" key="1">
    <citation type="submission" date="2023-05" db="EMBL/GenBank/DDBJ databases">
        <title>Draft genome sequence of Streptomyces sp. B-S-A12 isolated from a cave soil in Thailand.</title>
        <authorList>
            <person name="Chamroensaksri N."/>
            <person name="Muangham S."/>
        </authorList>
    </citation>
    <scope>NUCLEOTIDE SEQUENCE [LARGE SCALE GENOMIC DNA]</scope>
    <source>
        <strain evidence="9 10">B-S-A12</strain>
    </source>
</reference>
<keyword evidence="10" id="KW-1185">Reference proteome</keyword>
<dbReference type="SMART" id="SM01043">
    <property type="entry name" value="BTAD"/>
    <property type="match status" value="1"/>
</dbReference>
<protein>
    <submittedName>
        <fullName evidence="9">BTAD domain-containing putative transcriptional regulator</fullName>
    </submittedName>
</protein>
<feature type="domain" description="Bacterial transcriptional activator" evidence="8">
    <location>
        <begin position="108"/>
        <end position="252"/>
    </location>
</feature>
<dbReference type="EMBL" id="JASCIS010000062">
    <property type="protein sequence ID" value="MDI3423783.1"/>
    <property type="molecule type" value="Genomic_DNA"/>
</dbReference>
<dbReference type="SUPFAM" id="SSF52540">
    <property type="entry name" value="P-loop containing nucleoside triphosphate hydrolases"/>
    <property type="match status" value="1"/>
</dbReference>
<dbReference type="Proteomes" id="UP001237105">
    <property type="component" value="Unassembled WGS sequence"/>
</dbReference>
<dbReference type="Gene3D" id="1.10.10.10">
    <property type="entry name" value="Winged helix-like DNA-binding domain superfamily/Winged helix DNA-binding domain"/>
    <property type="match status" value="2"/>
</dbReference>
<comment type="similarity">
    <text evidence="1">Belongs to the AfsR/DnrI/RedD regulatory family.</text>
</comment>
<keyword evidence="4" id="KW-0238">DNA-binding</keyword>
<organism evidence="9 10">
    <name type="scientific">Streptomyces luteolus</name>
    <dbReference type="NCBI Taxonomy" id="3043615"/>
    <lineage>
        <taxon>Bacteria</taxon>
        <taxon>Bacillati</taxon>
        <taxon>Actinomycetota</taxon>
        <taxon>Actinomycetes</taxon>
        <taxon>Kitasatosporales</taxon>
        <taxon>Streptomycetaceae</taxon>
        <taxon>Streptomyces</taxon>
    </lineage>
</organism>
<accession>A0ABT6T7B7</accession>
<evidence type="ECO:0000256" key="6">
    <source>
        <dbReference type="SAM" id="MobiDB-lite"/>
    </source>
</evidence>
<keyword evidence="2" id="KW-0902">Two-component regulatory system</keyword>
<dbReference type="InterPro" id="IPR011990">
    <property type="entry name" value="TPR-like_helical_dom_sf"/>
</dbReference>
<dbReference type="Gene3D" id="1.25.40.10">
    <property type="entry name" value="Tetratricopeptide repeat domain"/>
    <property type="match status" value="3"/>
</dbReference>
<dbReference type="Pfam" id="PF03704">
    <property type="entry name" value="BTAD"/>
    <property type="match status" value="1"/>
</dbReference>
<dbReference type="InterPro" id="IPR051677">
    <property type="entry name" value="AfsR-DnrI-RedD_regulator"/>
</dbReference>
<keyword evidence="5" id="KW-0804">Transcription</keyword>
<dbReference type="SUPFAM" id="SSF46894">
    <property type="entry name" value="C-terminal effector domain of the bipartite response regulators"/>
    <property type="match status" value="1"/>
</dbReference>
<feature type="region of interest" description="Disordered" evidence="6">
    <location>
        <begin position="280"/>
        <end position="325"/>
    </location>
</feature>
<dbReference type="InterPro" id="IPR002182">
    <property type="entry name" value="NB-ARC"/>
</dbReference>
<dbReference type="PRINTS" id="PR00364">
    <property type="entry name" value="DISEASERSIST"/>
</dbReference>
<dbReference type="InterPro" id="IPR027417">
    <property type="entry name" value="P-loop_NTPase"/>
</dbReference>
<sequence>MSEIEPDRPAPTLRFNVLGPLEGWADGVRMRLGGAIQERVLATLLLETGRVVTIPRLVDAAWEGEPPATATHQVRKAVADLRRRIPGGSAVILTDGPGYRVAVADDQLDLLEFGIRVRAAEQAVQEGRQRPAATELRTALALWQGAVLSGSGGPVIDAAATALEERRLAAAERLCELRLALGESAELVPDARALVTEHPLRETLRGHLMLALYRSGRQAEALEEYGKVRALLVDELGIDPGPRLARLYEDILRDSPALAAPAPQAPAAEAAVHDRAPEAGGLARDGLARDGRVRDGRVPGPQAAPDPHGVAGRQEAGSEGAAEASEAPCTLPYCLPDFTGRAKELAELLDPVAGSPPGEQSVRVVAIDGMGGVGKTALAVQAAHQLAEQFPGGQLYVDLRGFTPGEQPVPPGTVLDTLLRMAGVPGDRIPDDPAGRTQLWRATLAGRKMLLLLDNAADAEQIRPLLPASPGCLVLTTSRARLLDLDGVEWVSVGLMTAEDSAALVAETLGAARVDAEPEAAVELAELCGQLPLALRIATARLRNRPRWTVSYLVERLRDETHRLNELRSGERGVEVTLQLSYQSMDERHRAAFRLLGLHPGKRIDVRSAAALLGMDAREAEDTLELLLDVHLLQQPDIGVYTFHDLVRSFAHKLRSGVTEEDDAAAVERLLDYYLTATETACTVLFPGRVHRPTGLAAYRGELPPLDDAALAWSWFDHEHSGLVAAAPLAERHGHDRHTIGLVRNLSFYLNARGRFDEFWSLCHLAVAAARRIDDAALLCVALSNLGVACWKLGRFEEGLAIAAEGRDLAIRAGDRATQAHHESGVGMLLAVLGRFDEALPLLQRSVVLSGELGTPRAEADNLTMLSTVHDQLGQYEEAAAAARRAWDISGPLGYRENELTALTELAFAHLGLGEMGEAYDFLKRARDLCDETRPPGDVALVSALSAEVAHLCGEEAGVSDFAQRALDLVRTGGSPVRLVKVENIVGRFHMRRGEYARAQSLHAHAHKVASAMGYRSEETRALVGLGHVAEALGDRGAAAEHRAAAAELFDFMGLPECRRAW</sequence>
<evidence type="ECO:0000259" key="8">
    <source>
        <dbReference type="SMART" id="SM01043"/>
    </source>
</evidence>
<dbReference type="PANTHER" id="PTHR35807">
    <property type="entry name" value="TRANSCRIPTIONAL REGULATOR REDD-RELATED"/>
    <property type="match status" value="1"/>
</dbReference>